<dbReference type="Pfam" id="PF12969">
    <property type="entry name" value="DUF3857"/>
    <property type="match status" value="1"/>
</dbReference>
<dbReference type="Gene3D" id="2.60.40.3140">
    <property type="match status" value="1"/>
</dbReference>
<dbReference type="Pfam" id="PF01841">
    <property type="entry name" value="Transglut_core"/>
    <property type="match status" value="1"/>
</dbReference>
<sequence>MKFVLRFLIIALALNLSAQSGFNSEGFEVTKQDIELNVFDKDSTANALIIYEKGESYVDRETFLLKSEIKKKLKILNRNGFDKATETIYLYGDNGKHERVKKIKATVYNVENGQITQTQLDKNAIFEEQYDENHTLVKFTFPNIKEGSVIVYSYTLESPYMFKYKSWYFQEDIPKLYSEYRPSIPGNWEYNIKLVGGKKLYTNVSSLRKNCLQVMGAGSSDCGDYIYVMKDIPAFIEEEFMTTKDNYLARIEYELKVFRGFDGRVDNITKTWKSVEGELKTDNDIGRQLKKSSVTKDLLSDTIIAISDPLEKAKAIYEFVQNTYTWDKTFNIFNDVSVKDLVNNKSGNVSEINILLHNLLEANDIDVKPVLLSTRNNGFATRIYPVISDFNYLIVHVTIGEQIYMLDATDDYLSFGQLPIRCLNQYGRLLDFKEGGYWVDINANQMSVMKYRVNLNIDDSEALSGTIKGNKTGYHALRAKRAYFSNPDTYLDSYSNAYPSTQFVDYESETTNKTATEFSEEFKVEQSLENVGGNLYINPFLITFFDKNPFKLQQRTYPIDFGYEDAFLYSVELNVKDYEVIDIPKPINLSLPNKTGTLIFNSSINGDSVILFFKFNFKEAIYDAAYYDSLKSYFATIVDIQKNSLIVLKKKP</sequence>
<reference evidence="4" key="1">
    <citation type="submission" date="2022-04" db="EMBL/GenBank/DDBJ databases">
        <authorList>
            <person name="Ren T."/>
        </authorList>
    </citation>
    <scope>NUCLEOTIDE SEQUENCE</scope>
    <source>
        <strain evidence="4">F63249</strain>
    </source>
</reference>
<dbReference type="Gene3D" id="3.10.620.30">
    <property type="match status" value="1"/>
</dbReference>
<proteinExistence type="predicted"/>
<feature type="chain" id="PRO_5046231041" evidence="1">
    <location>
        <begin position="19"/>
        <end position="652"/>
    </location>
</feature>
<keyword evidence="5" id="KW-1185">Reference proteome</keyword>
<gene>
    <name evidence="4" type="ORF">MUY34_10890</name>
</gene>
<feature type="domain" description="DUF3857" evidence="3">
    <location>
        <begin position="68"/>
        <end position="200"/>
    </location>
</feature>
<dbReference type="InterPro" id="IPR024618">
    <property type="entry name" value="DUF3857"/>
</dbReference>
<evidence type="ECO:0000256" key="1">
    <source>
        <dbReference type="SAM" id="SignalP"/>
    </source>
</evidence>
<feature type="domain" description="Transglutaminase-like" evidence="2">
    <location>
        <begin position="305"/>
        <end position="376"/>
    </location>
</feature>
<comment type="caution">
    <text evidence="4">The sequence shown here is derived from an EMBL/GenBank/DDBJ whole genome shotgun (WGS) entry which is preliminary data.</text>
</comment>
<accession>A0ABT0HBB5</accession>
<protein>
    <submittedName>
        <fullName evidence="4">DUF3857 and transglutaminase domain-containing protein</fullName>
    </submittedName>
</protein>
<evidence type="ECO:0000259" key="3">
    <source>
        <dbReference type="Pfam" id="PF12969"/>
    </source>
</evidence>
<dbReference type="RefSeq" id="WP_248413134.1">
    <property type="nucleotide sequence ID" value="NZ_JALPQF010000010.1"/>
</dbReference>
<evidence type="ECO:0000313" key="5">
    <source>
        <dbReference type="Proteomes" id="UP001203687"/>
    </source>
</evidence>
<dbReference type="Proteomes" id="UP001203687">
    <property type="component" value="Unassembled WGS sequence"/>
</dbReference>
<name>A0ABT0HBB5_9FLAO</name>
<dbReference type="InterPro" id="IPR002931">
    <property type="entry name" value="Transglutaminase-like"/>
</dbReference>
<organism evidence="4 5">
    <name type="scientific">Psychroserpens algicola</name>
    <dbReference type="NCBI Taxonomy" id="1719034"/>
    <lineage>
        <taxon>Bacteria</taxon>
        <taxon>Pseudomonadati</taxon>
        <taxon>Bacteroidota</taxon>
        <taxon>Flavobacteriia</taxon>
        <taxon>Flavobacteriales</taxon>
        <taxon>Flavobacteriaceae</taxon>
        <taxon>Psychroserpens</taxon>
    </lineage>
</organism>
<evidence type="ECO:0000313" key="4">
    <source>
        <dbReference type="EMBL" id="MCK8481132.1"/>
    </source>
</evidence>
<dbReference type="EMBL" id="JALPQF010000010">
    <property type="protein sequence ID" value="MCK8481132.1"/>
    <property type="molecule type" value="Genomic_DNA"/>
</dbReference>
<dbReference type="Gene3D" id="2.60.120.1130">
    <property type="match status" value="1"/>
</dbReference>
<feature type="signal peptide" evidence="1">
    <location>
        <begin position="1"/>
        <end position="18"/>
    </location>
</feature>
<keyword evidence="1" id="KW-0732">Signal</keyword>
<evidence type="ECO:0000259" key="2">
    <source>
        <dbReference type="Pfam" id="PF01841"/>
    </source>
</evidence>